<dbReference type="InterPro" id="IPR019734">
    <property type="entry name" value="TPR_rpt"/>
</dbReference>
<feature type="transmembrane region" description="Helical" evidence="4">
    <location>
        <begin position="270"/>
        <end position="291"/>
    </location>
</feature>
<feature type="transmembrane region" description="Helical" evidence="4">
    <location>
        <begin position="329"/>
        <end position="347"/>
    </location>
</feature>
<keyword evidence="6" id="KW-1185">Reference proteome</keyword>
<dbReference type="RefSeq" id="WP_340337548.1">
    <property type="nucleotide sequence ID" value="NZ_JBBKZS010000011.1"/>
</dbReference>
<dbReference type="InterPro" id="IPR011990">
    <property type="entry name" value="TPR-like_helical_dom_sf"/>
</dbReference>
<feature type="repeat" description="TPR" evidence="3">
    <location>
        <begin position="396"/>
        <end position="429"/>
    </location>
</feature>
<protein>
    <recommendedName>
        <fullName evidence="7">Glycosyltransferase RgtA/B/C/D-like domain-containing protein</fullName>
    </recommendedName>
</protein>
<name>A0ABU8XEL4_9BURK</name>
<feature type="transmembrane region" description="Helical" evidence="4">
    <location>
        <begin position="162"/>
        <end position="185"/>
    </location>
</feature>
<feature type="transmembrane region" description="Helical" evidence="4">
    <location>
        <begin position="70"/>
        <end position="93"/>
    </location>
</feature>
<evidence type="ECO:0000256" key="4">
    <source>
        <dbReference type="SAM" id="Phobius"/>
    </source>
</evidence>
<keyword evidence="1" id="KW-0677">Repeat</keyword>
<dbReference type="PROSITE" id="PS50005">
    <property type="entry name" value="TPR"/>
    <property type="match status" value="1"/>
</dbReference>
<organism evidence="5 6">
    <name type="scientific">Variovorax robiniae</name>
    <dbReference type="NCBI Taxonomy" id="1836199"/>
    <lineage>
        <taxon>Bacteria</taxon>
        <taxon>Pseudomonadati</taxon>
        <taxon>Pseudomonadota</taxon>
        <taxon>Betaproteobacteria</taxon>
        <taxon>Burkholderiales</taxon>
        <taxon>Comamonadaceae</taxon>
        <taxon>Variovorax</taxon>
    </lineage>
</organism>
<dbReference type="InterPro" id="IPR052346">
    <property type="entry name" value="O-mannosyl-transferase_TMTC"/>
</dbReference>
<evidence type="ECO:0000256" key="2">
    <source>
        <dbReference type="ARBA" id="ARBA00022803"/>
    </source>
</evidence>
<evidence type="ECO:0000313" key="6">
    <source>
        <dbReference type="Proteomes" id="UP001367030"/>
    </source>
</evidence>
<keyword evidence="4" id="KW-1133">Transmembrane helix</keyword>
<gene>
    <name evidence="5" type="ORF">WKW79_23110</name>
</gene>
<evidence type="ECO:0000313" key="5">
    <source>
        <dbReference type="EMBL" id="MEJ8857479.1"/>
    </source>
</evidence>
<evidence type="ECO:0008006" key="7">
    <source>
        <dbReference type="Google" id="ProtNLM"/>
    </source>
</evidence>
<sequence>MRARSIPIPVVMLLALTLGAWAGSLAGVFQYDDLRNIVLDPATADPVALRERLGNGFRPLLRLSYAADHWLWGFWPAGFLLTNLLLHAASVVAVRALARHRVDALAAWCAAAVFAVQPAHAAVVASASGRSTGLSTLLLLLALLAHEQSIRQRVTTATRWSALALLMFALAVAAKEVALVFPAVVLLWEWTRPDAARGGALVRRLAPAALAALLMAAIAFACSSRLRDITAFSIALGTPMEALATHAAALPFSLALWFRPGALTIEHAPLPALAALPGMLALAAVVLAAIAARPRVPLLTLALLWPLAMLLPTHSVLARLDPVVEKALYPAWIGPSIAIGALAAAAWNRLQARRTATVCASLALASLVLCCEWRAAVWADPLRLWREATEHAPLSARAWHNRALAELDARHVAQAAACIARALTLDPDSQRSHDLALAISLLLPTPPPKEHAS</sequence>
<comment type="caution">
    <text evidence="5">The sequence shown here is derived from an EMBL/GenBank/DDBJ whole genome shotgun (WGS) entry which is preliminary data.</text>
</comment>
<proteinExistence type="predicted"/>
<dbReference type="EMBL" id="JBBKZS010000011">
    <property type="protein sequence ID" value="MEJ8857479.1"/>
    <property type="molecule type" value="Genomic_DNA"/>
</dbReference>
<keyword evidence="4" id="KW-0812">Transmembrane</keyword>
<dbReference type="Proteomes" id="UP001367030">
    <property type="component" value="Unassembled WGS sequence"/>
</dbReference>
<dbReference type="Gene3D" id="1.25.40.10">
    <property type="entry name" value="Tetratricopeptide repeat domain"/>
    <property type="match status" value="1"/>
</dbReference>
<dbReference type="PANTHER" id="PTHR44227">
    <property type="match status" value="1"/>
</dbReference>
<accession>A0ABU8XEL4</accession>
<evidence type="ECO:0000256" key="1">
    <source>
        <dbReference type="ARBA" id="ARBA00022737"/>
    </source>
</evidence>
<keyword evidence="4" id="KW-0472">Membrane</keyword>
<dbReference type="PANTHER" id="PTHR44227:SF3">
    <property type="entry name" value="PROTEIN O-MANNOSYL-TRANSFERASE TMTC4"/>
    <property type="match status" value="1"/>
</dbReference>
<feature type="transmembrane region" description="Helical" evidence="4">
    <location>
        <begin position="298"/>
        <end position="317"/>
    </location>
</feature>
<keyword evidence="2 3" id="KW-0802">TPR repeat</keyword>
<dbReference type="SUPFAM" id="SSF48452">
    <property type="entry name" value="TPR-like"/>
    <property type="match status" value="1"/>
</dbReference>
<feature type="transmembrane region" description="Helical" evidence="4">
    <location>
        <begin position="234"/>
        <end position="258"/>
    </location>
</feature>
<evidence type="ECO:0000256" key="3">
    <source>
        <dbReference type="PROSITE-ProRule" id="PRU00339"/>
    </source>
</evidence>
<feature type="transmembrane region" description="Helical" evidence="4">
    <location>
        <begin position="205"/>
        <end position="222"/>
    </location>
</feature>
<reference evidence="5 6" key="1">
    <citation type="submission" date="2024-03" db="EMBL/GenBank/DDBJ databases">
        <title>Novel species of the genus Variovorax.</title>
        <authorList>
            <person name="Liu Q."/>
            <person name="Xin Y.-H."/>
        </authorList>
    </citation>
    <scope>NUCLEOTIDE SEQUENCE [LARGE SCALE GENOMIC DNA]</scope>
    <source>
        <strain evidence="5 6">KACC 18901</strain>
    </source>
</reference>